<keyword evidence="2" id="KW-1185">Reference proteome</keyword>
<name>A0A965ZJ10_9SPHI</name>
<comment type="caution">
    <text evidence="1">The sequence shown here is derived from an EMBL/GenBank/DDBJ whole genome shotgun (WGS) entry which is preliminary data.</text>
</comment>
<protein>
    <submittedName>
        <fullName evidence="1">Uncharacterized protein</fullName>
    </submittedName>
</protein>
<proteinExistence type="predicted"/>
<dbReference type="EMBL" id="WWEO01000043">
    <property type="protein sequence ID" value="NCD70859.1"/>
    <property type="molecule type" value="Genomic_DNA"/>
</dbReference>
<reference evidence="1" key="2">
    <citation type="submission" date="2020-10" db="EMBL/GenBank/DDBJ databases">
        <title>Mucilaginibacter sp. nov., isolated from soil.</title>
        <authorList>
            <person name="Jeon C.O."/>
        </authorList>
    </citation>
    <scope>NUCLEOTIDE SEQUENCE</scope>
    <source>
        <strain evidence="1">R11</strain>
    </source>
</reference>
<organism evidence="1 2">
    <name type="scientific">Mucilaginibacter agri</name>
    <dbReference type="NCBI Taxonomy" id="2695265"/>
    <lineage>
        <taxon>Bacteria</taxon>
        <taxon>Pseudomonadati</taxon>
        <taxon>Bacteroidota</taxon>
        <taxon>Sphingobacteriia</taxon>
        <taxon>Sphingobacteriales</taxon>
        <taxon>Sphingobacteriaceae</taxon>
        <taxon>Mucilaginibacter</taxon>
    </lineage>
</organism>
<dbReference type="Proteomes" id="UP000638732">
    <property type="component" value="Unassembled WGS sequence"/>
</dbReference>
<accession>A0A965ZJ10</accession>
<sequence length="119" mass="13484">MKYRFIKLFFLFSILFAVKIKGEDAGLCTSAFYKTKTANLYAANGNNNRGPHIYFLGLNGTLQMYRAQTQRGGSFVKSVLLNTAGFYAGFKSLTIIFLRSGTEHLSSCKLILFPFHDFW</sequence>
<dbReference type="AlphaFoldDB" id="A0A965ZJ10"/>
<evidence type="ECO:0000313" key="1">
    <source>
        <dbReference type="EMBL" id="NCD70859.1"/>
    </source>
</evidence>
<dbReference type="RefSeq" id="WP_166586807.1">
    <property type="nucleotide sequence ID" value="NZ_WWEO01000043.1"/>
</dbReference>
<evidence type="ECO:0000313" key="2">
    <source>
        <dbReference type="Proteomes" id="UP000638732"/>
    </source>
</evidence>
<gene>
    <name evidence="1" type="ORF">GSY63_15955</name>
</gene>
<reference evidence="1" key="1">
    <citation type="submission" date="2020-01" db="EMBL/GenBank/DDBJ databases">
        <authorList>
            <person name="Seo Y.L."/>
        </authorList>
    </citation>
    <scope>NUCLEOTIDE SEQUENCE</scope>
    <source>
        <strain evidence="1">R11</strain>
    </source>
</reference>